<gene>
    <name evidence="1" type="ORF">LTS18_009364</name>
</gene>
<organism evidence="1 2">
    <name type="scientific">Coniosporium uncinatum</name>
    <dbReference type="NCBI Taxonomy" id="93489"/>
    <lineage>
        <taxon>Eukaryota</taxon>
        <taxon>Fungi</taxon>
        <taxon>Dikarya</taxon>
        <taxon>Ascomycota</taxon>
        <taxon>Pezizomycotina</taxon>
        <taxon>Dothideomycetes</taxon>
        <taxon>Dothideomycetes incertae sedis</taxon>
        <taxon>Coniosporium</taxon>
    </lineage>
</organism>
<accession>A0ACC3D0M0</accession>
<dbReference type="Proteomes" id="UP001186974">
    <property type="component" value="Unassembled WGS sequence"/>
</dbReference>
<reference evidence="1" key="1">
    <citation type="submission" date="2024-09" db="EMBL/GenBank/DDBJ databases">
        <title>Black Yeasts Isolated from many extreme environments.</title>
        <authorList>
            <person name="Coleine C."/>
            <person name="Stajich J.E."/>
            <person name="Selbmann L."/>
        </authorList>
    </citation>
    <scope>NUCLEOTIDE SEQUENCE</scope>
    <source>
        <strain evidence="1">CCFEE 5737</strain>
    </source>
</reference>
<sequence>MLATDDKHNTSAFGELLSFTSYLFQHAHRSTRASLYTYNTLLIIRLIVEDQVLAKQLCSDEKKATVRLCRQRQPYLTLIRGERTYAAIILDILIDGINHNLRRRLDVEFYILLSFIRFLNTYDSDIKQLYNAQHLVEQIVNVIALALTTGEAFLPDNAAADDLFYKLVETGDILKTFRDSFNLSKNGSMDVLISVSDHYFSLLEGSEKGKTKSKSLSPREVNKVIKQGYETLSIQARDGLDSWERFREADHRAVLKGIARVAVEDSKSLVNDADID</sequence>
<evidence type="ECO:0000313" key="2">
    <source>
        <dbReference type="Proteomes" id="UP001186974"/>
    </source>
</evidence>
<evidence type="ECO:0000313" key="1">
    <source>
        <dbReference type="EMBL" id="KAK3060101.1"/>
    </source>
</evidence>
<protein>
    <submittedName>
        <fullName evidence="1">Uncharacterized protein</fullName>
    </submittedName>
</protein>
<proteinExistence type="predicted"/>
<comment type="caution">
    <text evidence="1">The sequence shown here is derived from an EMBL/GenBank/DDBJ whole genome shotgun (WGS) entry which is preliminary data.</text>
</comment>
<name>A0ACC3D0M0_9PEZI</name>
<dbReference type="EMBL" id="JAWDJW010008860">
    <property type="protein sequence ID" value="KAK3060101.1"/>
    <property type="molecule type" value="Genomic_DNA"/>
</dbReference>
<keyword evidence="2" id="KW-1185">Reference proteome</keyword>